<protein>
    <recommendedName>
        <fullName evidence="1">DUF6881 domain-containing protein</fullName>
    </recommendedName>
</protein>
<organism evidence="2 3">
    <name type="scientific">Cohnella kolymensis</name>
    <dbReference type="NCBI Taxonomy" id="1590652"/>
    <lineage>
        <taxon>Bacteria</taxon>
        <taxon>Bacillati</taxon>
        <taxon>Bacillota</taxon>
        <taxon>Bacilli</taxon>
        <taxon>Bacillales</taxon>
        <taxon>Paenibacillaceae</taxon>
        <taxon>Cohnella</taxon>
    </lineage>
</organism>
<proteinExistence type="predicted"/>
<accession>A0ABR5A8X4</accession>
<evidence type="ECO:0000313" key="3">
    <source>
        <dbReference type="Proteomes" id="UP000054526"/>
    </source>
</evidence>
<dbReference type="RefSeq" id="WP_041058803.1">
    <property type="nucleotide sequence ID" value="NZ_JXAL01000001.1"/>
</dbReference>
<dbReference type="Pfam" id="PF21812">
    <property type="entry name" value="DUF6881"/>
    <property type="match status" value="1"/>
</dbReference>
<dbReference type="EMBL" id="JXAL01000001">
    <property type="protein sequence ID" value="KIL37415.1"/>
    <property type="molecule type" value="Genomic_DNA"/>
</dbReference>
<reference evidence="2 3" key="1">
    <citation type="submission" date="2014-12" db="EMBL/GenBank/DDBJ databases">
        <title>Draft genome sequence of Cohnella kolymensis strain B-2846.</title>
        <authorList>
            <person name="Karlyshev A.V."/>
            <person name="Kudryashova E.B."/>
        </authorList>
    </citation>
    <scope>NUCLEOTIDE SEQUENCE [LARGE SCALE GENOMIC DNA]</scope>
    <source>
        <strain evidence="2 3">VKM B-2846</strain>
    </source>
</reference>
<dbReference type="Proteomes" id="UP000054526">
    <property type="component" value="Unassembled WGS sequence"/>
</dbReference>
<feature type="domain" description="DUF6881" evidence="1">
    <location>
        <begin position="23"/>
        <end position="102"/>
    </location>
</feature>
<gene>
    <name evidence="2" type="ORF">SD71_01785</name>
</gene>
<evidence type="ECO:0000313" key="2">
    <source>
        <dbReference type="EMBL" id="KIL37415.1"/>
    </source>
</evidence>
<comment type="caution">
    <text evidence="2">The sequence shown here is derived from an EMBL/GenBank/DDBJ whole genome shotgun (WGS) entry which is preliminary data.</text>
</comment>
<name>A0ABR5A8X4_9BACL</name>
<evidence type="ECO:0000259" key="1">
    <source>
        <dbReference type="Pfam" id="PF21812"/>
    </source>
</evidence>
<sequence>MKYICIEWLWYRLPKGKYNISFESPVKIYSEIDENRYETRKIEFFLNGKVGYVSDNLNYCEMIPGFTDLSDQPTPSFEFINADPEFVLNEIPKESFEKIWNIVVGSELLE</sequence>
<keyword evidence="3" id="KW-1185">Reference proteome</keyword>
<dbReference type="InterPro" id="IPR049248">
    <property type="entry name" value="DUF6881"/>
</dbReference>